<feature type="signal peptide" evidence="2">
    <location>
        <begin position="1"/>
        <end position="26"/>
    </location>
</feature>
<keyword evidence="2" id="KW-0732">Signal</keyword>
<evidence type="ECO:0000313" key="4">
    <source>
        <dbReference type="Proteomes" id="UP000078396"/>
    </source>
</evidence>
<sequence length="81" mass="8065">MKARFAALLAVGAASAAIAAAPVAIAQPNCSTTSQGGGPEGGSTKVCETPGDAEISTVPPENATPYWGGILPFERYGPVTF</sequence>
<comment type="caution">
    <text evidence="3">The sequence shown here is derived from an EMBL/GenBank/DDBJ whole genome shotgun (WGS) entry which is preliminary data.</text>
</comment>
<reference evidence="3 4" key="1">
    <citation type="submission" date="2016-04" db="EMBL/GenBank/DDBJ databases">
        <title>Draft Genome Sequences of Staphylococcus capitis Strain H36, S. capitis Strain H65, S. cohnii Strain H62, S. hominis Strain H69, Mycobacterium iranicum Strain H39, Plantibacter sp. Strain H53, Pseudomonas oryzihabitans Strain H72, and Microbacterium sp. Strain H83, isolated from residential settings.</title>
        <authorList>
            <person name="Lymperopoulou D."/>
            <person name="Adams R.I."/>
            <person name="Lindow S."/>
            <person name="Coil D.A."/>
            <person name="Jospin G."/>
            <person name="Eisen J.A."/>
        </authorList>
    </citation>
    <scope>NUCLEOTIDE SEQUENCE [LARGE SCALE GENOMIC DNA]</scope>
    <source>
        <strain evidence="3 4">H39</strain>
    </source>
</reference>
<evidence type="ECO:0000256" key="2">
    <source>
        <dbReference type="SAM" id="SignalP"/>
    </source>
</evidence>
<feature type="chain" id="PRO_5008091436" description="Keratin associated protein" evidence="2">
    <location>
        <begin position="27"/>
        <end position="81"/>
    </location>
</feature>
<dbReference type="RefSeq" id="WP_064282191.1">
    <property type="nucleotide sequence ID" value="NZ_LWCS01000023.1"/>
</dbReference>
<name>A0A178LUV6_MYCIR</name>
<dbReference type="STRING" id="912594.AWC12_03825"/>
<accession>A0A178LUV6</accession>
<dbReference type="EMBL" id="LWCS01000023">
    <property type="protein sequence ID" value="OAN37988.1"/>
    <property type="molecule type" value="Genomic_DNA"/>
</dbReference>
<evidence type="ECO:0000256" key="1">
    <source>
        <dbReference type="SAM" id="MobiDB-lite"/>
    </source>
</evidence>
<dbReference type="OrthoDB" id="9908499at2"/>
<dbReference type="AlphaFoldDB" id="A0A178LUV6"/>
<proteinExistence type="predicted"/>
<gene>
    <name evidence="3" type="ORF">A4X20_20545</name>
</gene>
<evidence type="ECO:0008006" key="5">
    <source>
        <dbReference type="Google" id="ProtNLM"/>
    </source>
</evidence>
<organism evidence="3 4">
    <name type="scientific">Mycolicibacterium iranicum</name>
    <name type="common">Mycobacterium iranicum</name>
    <dbReference type="NCBI Taxonomy" id="912594"/>
    <lineage>
        <taxon>Bacteria</taxon>
        <taxon>Bacillati</taxon>
        <taxon>Actinomycetota</taxon>
        <taxon>Actinomycetes</taxon>
        <taxon>Mycobacteriales</taxon>
        <taxon>Mycobacteriaceae</taxon>
        <taxon>Mycolicibacterium</taxon>
    </lineage>
</organism>
<protein>
    <recommendedName>
        <fullName evidence="5">Keratin associated protein</fullName>
    </recommendedName>
</protein>
<evidence type="ECO:0000313" key="3">
    <source>
        <dbReference type="EMBL" id="OAN37988.1"/>
    </source>
</evidence>
<feature type="region of interest" description="Disordered" evidence="1">
    <location>
        <begin position="29"/>
        <end position="61"/>
    </location>
</feature>
<dbReference type="Proteomes" id="UP000078396">
    <property type="component" value="Unassembled WGS sequence"/>
</dbReference>